<dbReference type="AlphaFoldDB" id="A0A0E9TCD4"/>
<protein>
    <submittedName>
        <fullName evidence="1">Uncharacterized protein</fullName>
    </submittedName>
</protein>
<sequence>MPFLGGHFPRCFSCNQTTITHNLLLHFSNTFV</sequence>
<evidence type="ECO:0000313" key="1">
    <source>
        <dbReference type="EMBL" id="JAH51241.1"/>
    </source>
</evidence>
<proteinExistence type="predicted"/>
<accession>A0A0E9TCD4</accession>
<reference evidence="1" key="1">
    <citation type="submission" date="2014-11" db="EMBL/GenBank/DDBJ databases">
        <authorList>
            <person name="Amaro Gonzalez C."/>
        </authorList>
    </citation>
    <scope>NUCLEOTIDE SEQUENCE</scope>
</reference>
<dbReference type="EMBL" id="GBXM01057336">
    <property type="protein sequence ID" value="JAH51241.1"/>
    <property type="molecule type" value="Transcribed_RNA"/>
</dbReference>
<reference evidence="1" key="2">
    <citation type="journal article" date="2015" name="Fish Shellfish Immunol.">
        <title>Early steps in the European eel (Anguilla anguilla)-Vibrio vulnificus interaction in the gills: Role of the RtxA13 toxin.</title>
        <authorList>
            <person name="Callol A."/>
            <person name="Pajuelo D."/>
            <person name="Ebbesson L."/>
            <person name="Teles M."/>
            <person name="MacKenzie S."/>
            <person name="Amaro C."/>
        </authorList>
    </citation>
    <scope>NUCLEOTIDE SEQUENCE</scope>
</reference>
<organism evidence="1">
    <name type="scientific">Anguilla anguilla</name>
    <name type="common">European freshwater eel</name>
    <name type="synonym">Muraena anguilla</name>
    <dbReference type="NCBI Taxonomy" id="7936"/>
    <lineage>
        <taxon>Eukaryota</taxon>
        <taxon>Metazoa</taxon>
        <taxon>Chordata</taxon>
        <taxon>Craniata</taxon>
        <taxon>Vertebrata</taxon>
        <taxon>Euteleostomi</taxon>
        <taxon>Actinopterygii</taxon>
        <taxon>Neopterygii</taxon>
        <taxon>Teleostei</taxon>
        <taxon>Anguilliformes</taxon>
        <taxon>Anguillidae</taxon>
        <taxon>Anguilla</taxon>
    </lineage>
</organism>
<name>A0A0E9TCD4_ANGAN</name>